<sequence length="61" mass="7108">MAELWGVYLALDMAWTVGFRKLYLESDSKALVESISRLNTNTGTGTILYHRIKDLFNRNWQ</sequence>
<protein>
    <recommendedName>
        <fullName evidence="1">RNase H type-1 domain-containing protein</fullName>
    </recommendedName>
</protein>
<organism evidence="2 3">
    <name type="scientific">Stylosanthes scabra</name>
    <dbReference type="NCBI Taxonomy" id="79078"/>
    <lineage>
        <taxon>Eukaryota</taxon>
        <taxon>Viridiplantae</taxon>
        <taxon>Streptophyta</taxon>
        <taxon>Embryophyta</taxon>
        <taxon>Tracheophyta</taxon>
        <taxon>Spermatophyta</taxon>
        <taxon>Magnoliopsida</taxon>
        <taxon>eudicotyledons</taxon>
        <taxon>Gunneridae</taxon>
        <taxon>Pentapetalae</taxon>
        <taxon>rosids</taxon>
        <taxon>fabids</taxon>
        <taxon>Fabales</taxon>
        <taxon>Fabaceae</taxon>
        <taxon>Papilionoideae</taxon>
        <taxon>50 kb inversion clade</taxon>
        <taxon>dalbergioids sensu lato</taxon>
        <taxon>Dalbergieae</taxon>
        <taxon>Pterocarpus clade</taxon>
        <taxon>Stylosanthes</taxon>
    </lineage>
</organism>
<proteinExistence type="predicted"/>
<gene>
    <name evidence="2" type="ORF">PIB30_084764</name>
</gene>
<dbReference type="Gene3D" id="3.30.420.10">
    <property type="entry name" value="Ribonuclease H-like superfamily/Ribonuclease H"/>
    <property type="match status" value="1"/>
</dbReference>
<feature type="non-terminal residue" evidence="2">
    <location>
        <position position="61"/>
    </location>
</feature>
<comment type="caution">
    <text evidence="2">The sequence shown here is derived from an EMBL/GenBank/DDBJ whole genome shotgun (WGS) entry which is preliminary data.</text>
</comment>
<dbReference type="InterPro" id="IPR044730">
    <property type="entry name" value="RNase_H-like_dom_plant"/>
</dbReference>
<accession>A0ABU6TUL8</accession>
<feature type="domain" description="RNase H type-1" evidence="1">
    <location>
        <begin position="1"/>
        <end position="59"/>
    </location>
</feature>
<dbReference type="Proteomes" id="UP001341840">
    <property type="component" value="Unassembled WGS sequence"/>
</dbReference>
<dbReference type="Pfam" id="PF13456">
    <property type="entry name" value="RVT_3"/>
    <property type="match status" value="1"/>
</dbReference>
<dbReference type="SUPFAM" id="SSF53098">
    <property type="entry name" value="Ribonuclease H-like"/>
    <property type="match status" value="1"/>
</dbReference>
<dbReference type="CDD" id="cd06222">
    <property type="entry name" value="RNase_H_like"/>
    <property type="match status" value="1"/>
</dbReference>
<evidence type="ECO:0000313" key="3">
    <source>
        <dbReference type="Proteomes" id="UP001341840"/>
    </source>
</evidence>
<dbReference type="EMBL" id="JASCZI010092007">
    <property type="protein sequence ID" value="MED6151688.1"/>
    <property type="molecule type" value="Genomic_DNA"/>
</dbReference>
<keyword evidence="3" id="KW-1185">Reference proteome</keyword>
<dbReference type="InterPro" id="IPR002156">
    <property type="entry name" value="RNaseH_domain"/>
</dbReference>
<reference evidence="2 3" key="1">
    <citation type="journal article" date="2023" name="Plants (Basel)">
        <title>Bridging the Gap: Combining Genomics and Transcriptomics Approaches to Understand Stylosanthes scabra, an Orphan Legume from the Brazilian Caatinga.</title>
        <authorList>
            <person name="Ferreira-Neto J.R.C."/>
            <person name="da Silva M.D."/>
            <person name="Binneck E."/>
            <person name="de Melo N.F."/>
            <person name="da Silva R.H."/>
            <person name="de Melo A.L.T.M."/>
            <person name="Pandolfi V."/>
            <person name="Bustamante F.O."/>
            <person name="Brasileiro-Vidal A.C."/>
            <person name="Benko-Iseppon A.M."/>
        </authorList>
    </citation>
    <scope>NUCLEOTIDE SEQUENCE [LARGE SCALE GENOMIC DNA]</scope>
    <source>
        <tissue evidence="2">Leaves</tissue>
    </source>
</reference>
<evidence type="ECO:0000259" key="1">
    <source>
        <dbReference type="Pfam" id="PF13456"/>
    </source>
</evidence>
<dbReference type="InterPro" id="IPR036397">
    <property type="entry name" value="RNaseH_sf"/>
</dbReference>
<name>A0ABU6TUL8_9FABA</name>
<dbReference type="InterPro" id="IPR012337">
    <property type="entry name" value="RNaseH-like_sf"/>
</dbReference>
<evidence type="ECO:0000313" key="2">
    <source>
        <dbReference type="EMBL" id="MED6151688.1"/>
    </source>
</evidence>